<feature type="transmembrane region" description="Helical" evidence="1">
    <location>
        <begin position="251"/>
        <end position="271"/>
    </location>
</feature>
<dbReference type="RefSeq" id="WP_018374348.1">
    <property type="nucleotide sequence ID" value="NZ_LT906439.1"/>
</dbReference>
<feature type="transmembrane region" description="Helical" evidence="1">
    <location>
        <begin position="322"/>
        <end position="343"/>
    </location>
</feature>
<proteinExistence type="predicted"/>
<organism evidence="2 3">
    <name type="scientific">Streptococcus merionis</name>
    <dbReference type="NCBI Taxonomy" id="400065"/>
    <lineage>
        <taxon>Bacteria</taxon>
        <taxon>Bacillati</taxon>
        <taxon>Bacillota</taxon>
        <taxon>Bacilli</taxon>
        <taxon>Lactobacillales</taxon>
        <taxon>Streptococcaceae</taxon>
        <taxon>Streptococcus</taxon>
    </lineage>
</organism>
<feature type="transmembrane region" description="Helical" evidence="1">
    <location>
        <begin position="192"/>
        <end position="211"/>
    </location>
</feature>
<accession>A0A239STB4</accession>
<reference evidence="2 3" key="1">
    <citation type="submission" date="2017-06" db="EMBL/GenBank/DDBJ databases">
        <authorList>
            <consortium name="Pathogen Informatics"/>
        </authorList>
    </citation>
    <scope>NUCLEOTIDE SEQUENCE [LARGE SCALE GENOMIC DNA]</scope>
    <source>
        <strain evidence="2 3">NCTC13788</strain>
    </source>
</reference>
<evidence type="ECO:0000313" key="2">
    <source>
        <dbReference type="EMBL" id="SNU88650.1"/>
    </source>
</evidence>
<feature type="transmembrane region" description="Helical" evidence="1">
    <location>
        <begin position="283"/>
        <end position="302"/>
    </location>
</feature>
<feature type="transmembrane region" description="Helical" evidence="1">
    <location>
        <begin position="348"/>
        <end position="366"/>
    </location>
</feature>
<keyword evidence="1" id="KW-0472">Membrane</keyword>
<protein>
    <submittedName>
        <fullName evidence="2">Serotype determinant, transmembrane protein</fullName>
    </submittedName>
</protein>
<feature type="transmembrane region" description="Helical" evidence="1">
    <location>
        <begin position="155"/>
        <end position="185"/>
    </location>
</feature>
<feature type="transmembrane region" description="Helical" evidence="1">
    <location>
        <begin position="109"/>
        <end position="135"/>
    </location>
</feature>
<name>A0A239STB4_9STRE</name>
<feature type="transmembrane region" description="Helical" evidence="1">
    <location>
        <begin position="372"/>
        <end position="395"/>
    </location>
</feature>
<dbReference type="Proteomes" id="UP000215185">
    <property type="component" value="Chromosome 1"/>
</dbReference>
<dbReference type="EMBL" id="LT906439">
    <property type="protein sequence ID" value="SNU88650.1"/>
    <property type="molecule type" value="Genomic_DNA"/>
</dbReference>
<keyword evidence="1" id="KW-1133">Transmembrane helix</keyword>
<dbReference type="KEGG" id="smen:SAMEA4412692_1164"/>
<evidence type="ECO:0000313" key="3">
    <source>
        <dbReference type="Proteomes" id="UP000215185"/>
    </source>
</evidence>
<evidence type="ECO:0000256" key="1">
    <source>
        <dbReference type="SAM" id="Phobius"/>
    </source>
</evidence>
<keyword evidence="1 2" id="KW-0812">Transmembrane</keyword>
<feature type="transmembrane region" description="Helical" evidence="1">
    <location>
        <begin position="7"/>
        <end position="28"/>
    </location>
</feature>
<dbReference type="AlphaFoldDB" id="A0A239STB4"/>
<feature type="transmembrane region" description="Helical" evidence="1">
    <location>
        <begin position="74"/>
        <end position="97"/>
    </location>
</feature>
<dbReference type="OrthoDB" id="2284195at2"/>
<keyword evidence="3" id="KW-1185">Reference proteome</keyword>
<sequence>MNKKTILHFYYVLIAVFFTLQLLTYINWPGDQTWFAERARELNYDYLGFAFQRYETWSSRLLIESATMFFSVHYLLFDIALFISSYLFIFCFNELVLKKEDIHLKFFTPILFVLLFSGEMFIGAGLIATVTNYYFPIVCLTVGMWLLNKQKTWGWILGIPIFIFAVMQEQIAFYSFLLFGSIVVVDYFWKKSIVLPHVFSLVVSLFGVASAKLSPGSAVRLAEEIVAWYPEFNDLSLWQKIYYGFVETNRVLFVDLDLLVIPLLFLAVLILSILKKRYLSSGLSLLMLILTLGQQLDIMTPFRTLKAMMANVREQPPFVEDLYIWFFLILLLAVIVVVIFDVFADQKIAISATIILIIGYGARMLVSLSPTIYASGVRTFMPLVFSTLIVLSFLLKEIYQIIAPKMDRVID</sequence>
<gene>
    <name evidence="2" type="ORF">SAMEA4412692_01164</name>
</gene>
<dbReference type="STRING" id="1123308.GCA_000380085_01805"/>